<feature type="domain" description="Zn(2)-C6 fungal-type" evidence="2">
    <location>
        <begin position="786"/>
        <end position="828"/>
    </location>
</feature>
<accession>A0A0C3L9W2</accession>
<feature type="compositionally biased region" description="Polar residues" evidence="1">
    <location>
        <begin position="746"/>
        <end position="755"/>
    </location>
</feature>
<dbReference type="Gene3D" id="4.10.240.10">
    <property type="entry name" value="Zn(2)-C6 fungal-type DNA-binding domain"/>
    <property type="match status" value="1"/>
</dbReference>
<dbReference type="PROSITE" id="PS50048">
    <property type="entry name" value="ZN2_CY6_FUNGAL_2"/>
    <property type="match status" value="1"/>
</dbReference>
<dbReference type="OrthoDB" id="39175at2759"/>
<feature type="compositionally biased region" description="Basic residues" evidence="1">
    <location>
        <begin position="874"/>
        <end position="883"/>
    </location>
</feature>
<dbReference type="EMBL" id="KN822969">
    <property type="protein sequence ID" value="KIO30698.1"/>
    <property type="molecule type" value="Genomic_DNA"/>
</dbReference>
<feature type="region of interest" description="Disordered" evidence="1">
    <location>
        <begin position="912"/>
        <end position="951"/>
    </location>
</feature>
<dbReference type="HOGENOM" id="CLU_309771_0_0_1"/>
<feature type="region of interest" description="Disordered" evidence="1">
    <location>
        <begin position="746"/>
        <end position="765"/>
    </location>
</feature>
<evidence type="ECO:0000313" key="4">
    <source>
        <dbReference type="Proteomes" id="UP000054248"/>
    </source>
</evidence>
<feature type="compositionally biased region" description="Low complexity" evidence="1">
    <location>
        <begin position="472"/>
        <end position="483"/>
    </location>
</feature>
<dbReference type="InterPro" id="IPR001138">
    <property type="entry name" value="Zn2Cys6_DnaBD"/>
</dbReference>
<feature type="region of interest" description="Disordered" evidence="1">
    <location>
        <begin position="214"/>
        <end position="301"/>
    </location>
</feature>
<proteinExistence type="predicted"/>
<name>A0A0C3L9W2_9AGAM</name>
<dbReference type="SMART" id="SM00066">
    <property type="entry name" value="GAL4"/>
    <property type="match status" value="1"/>
</dbReference>
<feature type="region of interest" description="Disordered" evidence="1">
    <location>
        <begin position="515"/>
        <end position="571"/>
    </location>
</feature>
<reference evidence="3 4" key="1">
    <citation type="submission" date="2014-04" db="EMBL/GenBank/DDBJ databases">
        <authorList>
            <consortium name="DOE Joint Genome Institute"/>
            <person name="Kuo A."/>
            <person name="Girlanda M."/>
            <person name="Perotto S."/>
            <person name="Kohler A."/>
            <person name="Nagy L.G."/>
            <person name="Floudas D."/>
            <person name="Copeland A."/>
            <person name="Barry K.W."/>
            <person name="Cichocki N."/>
            <person name="Veneault-Fourrey C."/>
            <person name="LaButti K."/>
            <person name="Lindquist E.A."/>
            <person name="Lipzen A."/>
            <person name="Lundell T."/>
            <person name="Morin E."/>
            <person name="Murat C."/>
            <person name="Sun H."/>
            <person name="Tunlid A."/>
            <person name="Henrissat B."/>
            <person name="Grigoriev I.V."/>
            <person name="Hibbett D.S."/>
            <person name="Martin F."/>
            <person name="Nordberg H.P."/>
            <person name="Cantor M.N."/>
            <person name="Hua S.X."/>
        </authorList>
    </citation>
    <scope>NUCLEOTIDE SEQUENCE [LARGE SCALE GENOMIC DNA]</scope>
    <source>
        <strain evidence="3 4">MUT 4182</strain>
    </source>
</reference>
<dbReference type="SUPFAM" id="SSF57701">
    <property type="entry name" value="Zn2/Cys6 DNA-binding domain"/>
    <property type="match status" value="1"/>
</dbReference>
<dbReference type="GO" id="GO:0008270">
    <property type="term" value="F:zinc ion binding"/>
    <property type="evidence" value="ECO:0007669"/>
    <property type="project" value="InterPro"/>
</dbReference>
<feature type="region of interest" description="Disordered" evidence="1">
    <location>
        <begin position="459"/>
        <end position="483"/>
    </location>
</feature>
<dbReference type="STRING" id="1051891.A0A0C3L9W2"/>
<feature type="compositionally biased region" description="Polar residues" evidence="1">
    <location>
        <begin position="920"/>
        <end position="944"/>
    </location>
</feature>
<feature type="compositionally biased region" description="Polar residues" evidence="1">
    <location>
        <begin position="674"/>
        <end position="686"/>
    </location>
</feature>
<feature type="compositionally biased region" description="Low complexity" evidence="1">
    <location>
        <begin position="283"/>
        <end position="301"/>
    </location>
</feature>
<evidence type="ECO:0000259" key="2">
    <source>
        <dbReference type="PROSITE" id="PS50048"/>
    </source>
</evidence>
<dbReference type="AlphaFoldDB" id="A0A0C3L9W2"/>
<feature type="compositionally biased region" description="Low complexity" evidence="1">
    <location>
        <begin position="554"/>
        <end position="571"/>
    </location>
</feature>
<dbReference type="GO" id="GO:0000981">
    <property type="term" value="F:DNA-binding transcription factor activity, RNA polymerase II-specific"/>
    <property type="evidence" value="ECO:0007669"/>
    <property type="project" value="InterPro"/>
</dbReference>
<feature type="region of interest" description="Disordered" evidence="1">
    <location>
        <begin position="606"/>
        <end position="686"/>
    </location>
</feature>
<feature type="compositionally biased region" description="Polar residues" evidence="1">
    <location>
        <begin position="246"/>
        <end position="274"/>
    </location>
</feature>
<reference evidence="4" key="2">
    <citation type="submission" date="2015-01" db="EMBL/GenBank/DDBJ databases">
        <title>Evolutionary Origins and Diversification of the Mycorrhizal Mutualists.</title>
        <authorList>
            <consortium name="DOE Joint Genome Institute"/>
            <consortium name="Mycorrhizal Genomics Consortium"/>
            <person name="Kohler A."/>
            <person name="Kuo A."/>
            <person name="Nagy L.G."/>
            <person name="Floudas D."/>
            <person name="Copeland A."/>
            <person name="Barry K.W."/>
            <person name="Cichocki N."/>
            <person name="Veneault-Fourrey C."/>
            <person name="LaButti K."/>
            <person name="Lindquist E.A."/>
            <person name="Lipzen A."/>
            <person name="Lundell T."/>
            <person name="Morin E."/>
            <person name="Murat C."/>
            <person name="Riley R."/>
            <person name="Ohm R."/>
            <person name="Sun H."/>
            <person name="Tunlid A."/>
            <person name="Henrissat B."/>
            <person name="Grigoriev I.V."/>
            <person name="Hibbett D.S."/>
            <person name="Martin F."/>
        </authorList>
    </citation>
    <scope>NUCLEOTIDE SEQUENCE [LARGE SCALE GENOMIC DNA]</scope>
    <source>
        <strain evidence="4">MUT 4182</strain>
    </source>
</reference>
<keyword evidence="4" id="KW-1185">Reference proteome</keyword>
<organism evidence="3 4">
    <name type="scientific">Tulasnella calospora MUT 4182</name>
    <dbReference type="NCBI Taxonomy" id="1051891"/>
    <lineage>
        <taxon>Eukaryota</taxon>
        <taxon>Fungi</taxon>
        <taxon>Dikarya</taxon>
        <taxon>Basidiomycota</taxon>
        <taxon>Agaricomycotina</taxon>
        <taxon>Agaricomycetes</taxon>
        <taxon>Cantharellales</taxon>
        <taxon>Tulasnellaceae</taxon>
        <taxon>Tulasnella</taxon>
    </lineage>
</organism>
<dbReference type="InterPro" id="IPR036864">
    <property type="entry name" value="Zn2-C6_fun-type_DNA-bd_sf"/>
</dbReference>
<protein>
    <recommendedName>
        <fullName evidence="2">Zn(2)-C6 fungal-type domain-containing protein</fullName>
    </recommendedName>
</protein>
<gene>
    <name evidence="3" type="ORF">M407DRAFT_20228</name>
</gene>
<evidence type="ECO:0000256" key="1">
    <source>
        <dbReference type="SAM" id="MobiDB-lite"/>
    </source>
</evidence>
<sequence>MDQNYFPHFAHPHSSSQHQYLDQQQFACQSQEFYIPPPQQAHPVVCDATFAEAAQRHQHQAFLDSSQLDPFANAEEGGPIGWVPPEERGFQHQAASNAIGTGNEVSVGYPTVDQQQPQFAPTPFQQQSPSNWSQQVQHVQQQQQPQPATANLTVYQMAGEAVAFHHHRVQVPQDLSSDLIAGQPQSTGNITNPQAPISMLAPQAVYPSTLLDPSSPSVAFHQHQQHAVGGSTQGYPHQSAVPQGYNGVQVQHQPHSHEGNLSSHPVYSTSSAAPSTGMGITTAAANPGVAPSPSSSASSSESLYPAGVYQQTACGSSESMAILNGAVPHHQQQAQIPHQQQLYSASGSYEVQSQYLAHHPPTSARAQTFHSGLSDSNAASNFITSPTAASSSASSSNPTHGAAVCVQQPQPLAPSRTSSLAAWADVPPTPISGPEHAPVMALGVQEYHYQQYHHQLHHQTEAVKEEQGIQFQQQGAYSPVQQQQQPQMMKIEDIKPQLHQAPYGAQDHALKPVSPQVLSQHPHHPGMSRSSTDVGAPRVQAQPLSRSATMPDMSASQRANPNASSANNTAALAPTRSVAEFDVAPRPVEAIKASETVRQAAKLHIDLGQADPNSPTSHEARLKARSLRRKGSAAPPAHGYSPYQREYAARRGSSASQHDQAEHAHHQQHQQQQPIVPSSRPTTALPTDQYGAQRTFIFNPYQDPSTLAAESGKQGHIPHGVPLPTPSVTAVVSGAPATAQHQTIEFSGSAESMSSPEDLGKGKALDRSSAADAAALMMGEKKPFLACGFCRQRKIACGQRAPHPRDNEIGEGPRTCNQCARRHILCSFPSESRRGLRKTKPVTKTIVQEDGTEVTIIVEDEEEIEELEPPPSKKQSKSKKKGRGPMEWIIAADAWLITPAAWAAHKAALEKKTGEGNGSMPGSSSGAQNYQPATYDDSSLSAGPSASAVHV</sequence>
<dbReference type="CDD" id="cd00067">
    <property type="entry name" value="GAL4"/>
    <property type="match status" value="1"/>
</dbReference>
<dbReference type="Proteomes" id="UP000054248">
    <property type="component" value="Unassembled WGS sequence"/>
</dbReference>
<evidence type="ECO:0000313" key="3">
    <source>
        <dbReference type="EMBL" id="KIO30698.1"/>
    </source>
</evidence>
<feature type="region of interest" description="Disordered" evidence="1">
    <location>
        <begin position="860"/>
        <end position="883"/>
    </location>
</feature>